<dbReference type="InterPro" id="IPR001278">
    <property type="entry name" value="Arg-tRNA-ligase"/>
</dbReference>
<gene>
    <name evidence="14" type="ORF">CHILSU_LOCUS4210</name>
</gene>
<dbReference type="Proteomes" id="UP001153292">
    <property type="component" value="Chromosome 18"/>
</dbReference>
<evidence type="ECO:0000256" key="7">
    <source>
        <dbReference type="ARBA" id="ARBA00023146"/>
    </source>
</evidence>
<comment type="similarity">
    <text evidence="1 10">Belongs to the class-I aminoacyl-tRNA synthetase family.</text>
</comment>
<evidence type="ECO:0000256" key="4">
    <source>
        <dbReference type="ARBA" id="ARBA00022741"/>
    </source>
</evidence>
<proteinExistence type="inferred from homology"/>
<dbReference type="SMART" id="SM01016">
    <property type="entry name" value="Arg_tRNA_synt_N"/>
    <property type="match status" value="1"/>
</dbReference>
<feature type="domain" description="Arginyl tRNA synthetase N-terminal" evidence="13">
    <location>
        <begin position="101"/>
        <end position="190"/>
    </location>
</feature>
<name>A0ABN8AXI2_CHISP</name>
<keyword evidence="15" id="KW-1185">Reference proteome</keyword>
<evidence type="ECO:0000256" key="5">
    <source>
        <dbReference type="ARBA" id="ARBA00022840"/>
    </source>
</evidence>
<feature type="coiled-coil region" evidence="11">
    <location>
        <begin position="6"/>
        <end position="63"/>
    </location>
</feature>
<feature type="domain" description="DALR anticodon binding" evidence="12">
    <location>
        <begin position="559"/>
        <end position="684"/>
    </location>
</feature>
<comment type="catalytic activity">
    <reaction evidence="9">
        <text>tRNA(Arg) + L-arginine + ATP = L-arginyl-tRNA(Arg) + AMP + diphosphate</text>
        <dbReference type="Rhea" id="RHEA:20301"/>
        <dbReference type="Rhea" id="RHEA-COMP:9658"/>
        <dbReference type="Rhea" id="RHEA-COMP:9673"/>
        <dbReference type="ChEBI" id="CHEBI:30616"/>
        <dbReference type="ChEBI" id="CHEBI:32682"/>
        <dbReference type="ChEBI" id="CHEBI:33019"/>
        <dbReference type="ChEBI" id="CHEBI:78442"/>
        <dbReference type="ChEBI" id="CHEBI:78513"/>
        <dbReference type="ChEBI" id="CHEBI:456215"/>
        <dbReference type="EC" id="6.1.1.19"/>
    </reaction>
</comment>
<keyword evidence="6 10" id="KW-0648">Protein biosynthesis</keyword>
<dbReference type="InterPro" id="IPR035684">
    <property type="entry name" value="ArgRS_core"/>
</dbReference>
<dbReference type="CDD" id="cd00671">
    <property type="entry name" value="ArgRS_core"/>
    <property type="match status" value="1"/>
</dbReference>
<evidence type="ECO:0000256" key="2">
    <source>
        <dbReference type="ARBA" id="ARBA00012837"/>
    </source>
</evidence>
<evidence type="ECO:0000259" key="12">
    <source>
        <dbReference type="SMART" id="SM00836"/>
    </source>
</evidence>
<dbReference type="SUPFAM" id="SSF47323">
    <property type="entry name" value="Anticodon-binding domain of a subclass of class I aminoacyl-tRNA synthetases"/>
    <property type="match status" value="1"/>
</dbReference>
<dbReference type="InterPro" id="IPR036695">
    <property type="entry name" value="Arg-tRNA-synth_N_sf"/>
</dbReference>
<dbReference type="SUPFAM" id="SSF55190">
    <property type="entry name" value="Arginyl-tRNA synthetase (ArgRS), N-terminal 'additional' domain"/>
    <property type="match status" value="1"/>
</dbReference>
<evidence type="ECO:0000259" key="13">
    <source>
        <dbReference type="SMART" id="SM01016"/>
    </source>
</evidence>
<dbReference type="InterPro" id="IPR001412">
    <property type="entry name" value="aa-tRNA-synth_I_CS"/>
</dbReference>
<dbReference type="Pfam" id="PF00750">
    <property type="entry name" value="tRNA-synt_1d"/>
    <property type="match status" value="1"/>
</dbReference>
<sequence length="684" mass="77996">MSDAHHKELEERTIMAEKEAKAIEEELDKISKGDLSYVNDTRLEKLLTDNEKLKHRLAILENAIKVESSTSSSQSISKQVRKRPTLISDISSVEGNICILDELKNVFELAISSAYSSLEDPPIVITLSSNNPKFGDYQCNSAMPISQLLKAKNIKTNPREVANNILNKTPSSPLIERIEVAGAGFLNIYLNKSFIEHILNCILRFGVKPPPVKRERIIVDFSSPNIAKEMHVGHLRSTIIGDSICRTLEFLNHDVLRINHLGDWGTQFGMLIAHLQDKFPDFKTHSPPISDLQAFYKESKKRFDEDEVFKKRAYTCVVQLQSGDPDFIAAWKLICEVSRKEFQKIYDRLEIKIIDRGESYYQSRMMRDVAFLKENGFLEEDEGRLIMWGNPNNHDTIPLTIVKSDGGFTYDTSDMSTIKQRVEDEKGDRFIYVTDAGQHTHFVVIEACAKRAGILKDGQKVEHVGFGVVLGEDKKKFKTRSGDTVKLIELLDEGLKRSLDKLVEKGRDKVLTPEELKQAQEAVAYGCIKYADLSHNRINDYIFSFDKMLDDKGNTAVYLLYALTRIRSIARTAKVSVKELIVKAEKSGMKFTHEAEWKLGKVLVRFPEVILKVANDLYLHTLCEYLYEISTAFTEFYDKCYCVEKNKEGEIVNIIYERLMLCEATACIMEKCFDILGIKTVSKM</sequence>
<dbReference type="SMART" id="SM00836">
    <property type="entry name" value="DALR_1"/>
    <property type="match status" value="1"/>
</dbReference>
<dbReference type="PANTHER" id="PTHR11956:SF5">
    <property type="entry name" value="ARGININE--TRNA LIGASE, CYTOPLASMIC"/>
    <property type="match status" value="1"/>
</dbReference>
<evidence type="ECO:0000256" key="6">
    <source>
        <dbReference type="ARBA" id="ARBA00022917"/>
    </source>
</evidence>
<accession>A0ABN8AXI2</accession>
<evidence type="ECO:0000313" key="15">
    <source>
        <dbReference type="Proteomes" id="UP001153292"/>
    </source>
</evidence>
<reference evidence="14" key="1">
    <citation type="submission" date="2021-12" db="EMBL/GenBank/DDBJ databases">
        <authorList>
            <person name="King R."/>
        </authorList>
    </citation>
    <scope>NUCLEOTIDE SEQUENCE</scope>
</reference>
<dbReference type="InterPro" id="IPR009080">
    <property type="entry name" value="tRNAsynth_Ia_anticodon-bd"/>
</dbReference>
<dbReference type="SUPFAM" id="SSF52374">
    <property type="entry name" value="Nucleotidylyl transferase"/>
    <property type="match status" value="1"/>
</dbReference>
<dbReference type="Gene3D" id="3.40.50.620">
    <property type="entry name" value="HUPs"/>
    <property type="match status" value="1"/>
</dbReference>
<dbReference type="InterPro" id="IPR008909">
    <property type="entry name" value="DALR_anticod-bd"/>
</dbReference>
<dbReference type="InterPro" id="IPR005148">
    <property type="entry name" value="Arg-tRNA-synth_N"/>
</dbReference>
<evidence type="ECO:0000256" key="9">
    <source>
        <dbReference type="ARBA" id="ARBA00049339"/>
    </source>
</evidence>
<evidence type="ECO:0000256" key="10">
    <source>
        <dbReference type="RuleBase" id="RU363038"/>
    </source>
</evidence>
<dbReference type="PRINTS" id="PR01038">
    <property type="entry name" value="TRNASYNTHARG"/>
</dbReference>
<dbReference type="NCBIfam" id="TIGR00456">
    <property type="entry name" value="argS"/>
    <property type="match status" value="1"/>
</dbReference>
<dbReference type="PANTHER" id="PTHR11956">
    <property type="entry name" value="ARGINYL-TRNA SYNTHETASE"/>
    <property type="match status" value="1"/>
</dbReference>
<evidence type="ECO:0000313" key="14">
    <source>
        <dbReference type="EMBL" id="CAH0400998.1"/>
    </source>
</evidence>
<evidence type="ECO:0000256" key="11">
    <source>
        <dbReference type="SAM" id="Coils"/>
    </source>
</evidence>
<evidence type="ECO:0000256" key="3">
    <source>
        <dbReference type="ARBA" id="ARBA00022598"/>
    </source>
</evidence>
<keyword evidence="3 10" id="KW-0436">Ligase</keyword>
<dbReference type="Gene3D" id="3.30.1360.70">
    <property type="entry name" value="Arginyl tRNA synthetase N-terminal domain"/>
    <property type="match status" value="1"/>
</dbReference>
<organism evidence="14 15">
    <name type="scientific">Chilo suppressalis</name>
    <name type="common">Asiatic rice borer moth</name>
    <dbReference type="NCBI Taxonomy" id="168631"/>
    <lineage>
        <taxon>Eukaryota</taxon>
        <taxon>Metazoa</taxon>
        <taxon>Ecdysozoa</taxon>
        <taxon>Arthropoda</taxon>
        <taxon>Hexapoda</taxon>
        <taxon>Insecta</taxon>
        <taxon>Pterygota</taxon>
        <taxon>Neoptera</taxon>
        <taxon>Endopterygota</taxon>
        <taxon>Lepidoptera</taxon>
        <taxon>Glossata</taxon>
        <taxon>Ditrysia</taxon>
        <taxon>Pyraloidea</taxon>
        <taxon>Crambidae</taxon>
        <taxon>Crambinae</taxon>
        <taxon>Chilo</taxon>
    </lineage>
</organism>
<evidence type="ECO:0000256" key="8">
    <source>
        <dbReference type="ARBA" id="ARBA00033033"/>
    </source>
</evidence>
<keyword evidence="4 10" id="KW-0547">Nucleotide-binding</keyword>
<dbReference type="EC" id="6.1.1.19" evidence="2"/>
<dbReference type="Gene3D" id="1.10.730.10">
    <property type="entry name" value="Isoleucyl-tRNA Synthetase, Domain 1"/>
    <property type="match status" value="1"/>
</dbReference>
<keyword evidence="11" id="KW-0175">Coiled coil</keyword>
<dbReference type="HAMAP" id="MF_00123">
    <property type="entry name" value="Arg_tRNA_synth"/>
    <property type="match status" value="1"/>
</dbReference>
<dbReference type="Pfam" id="PF03485">
    <property type="entry name" value="Arg_tRNA_synt_N"/>
    <property type="match status" value="1"/>
</dbReference>
<dbReference type="Pfam" id="PF05746">
    <property type="entry name" value="DALR_1"/>
    <property type="match status" value="1"/>
</dbReference>
<keyword evidence="5 10" id="KW-0067">ATP-binding</keyword>
<dbReference type="PROSITE" id="PS00178">
    <property type="entry name" value="AA_TRNA_LIGASE_I"/>
    <property type="match status" value="1"/>
</dbReference>
<dbReference type="InterPro" id="IPR014729">
    <property type="entry name" value="Rossmann-like_a/b/a_fold"/>
</dbReference>
<protein>
    <recommendedName>
        <fullName evidence="2">arginine--tRNA ligase</fullName>
        <ecNumber evidence="2">6.1.1.19</ecNumber>
    </recommendedName>
    <alternativeName>
        <fullName evidence="8">Arginyl-tRNA synthetase</fullName>
    </alternativeName>
</protein>
<keyword evidence="7 10" id="KW-0030">Aminoacyl-tRNA synthetase</keyword>
<evidence type="ECO:0000256" key="1">
    <source>
        <dbReference type="ARBA" id="ARBA00005594"/>
    </source>
</evidence>
<dbReference type="EMBL" id="OU963911">
    <property type="protein sequence ID" value="CAH0400998.1"/>
    <property type="molecule type" value="Genomic_DNA"/>
</dbReference>